<proteinExistence type="predicted"/>
<evidence type="ECO:0000313" key="4">
    <source>
        <dbReference type="EMBL" id="GBM62683.1"/>
    </source>
</evidence>
<feature type="domain" description="Transposable element P transposase-like RNase H" evidence="2">
    <location>
        <begin position="207"/>
        <end position="318"/>
    </location>
</feature>
<keyword evidence="5" id="KW-1185">Reference proteome</keyword>
<evidence type="ECO:0000313" key="5">
    <source>
        <dbReference type="Proteomes" id="UP000499080"/>
    </source>
</evidence>
<evidence type="ECO:0008006" key="6">
    <source>
        <dbReference type="Google" id="ProtNLM"/>
    </source>
</evidence>
<protein>
    <recommendedName>
        <fullName evidence="6">Transposable element P transposase</fullName>
    </recommendedName>
</protein>
<evidence type="ECO:0000259" key="2">
    <source>
        <dbReference type="Pfam" id="PF21787"/>
    </source>
</evidence>
<accession>A0A4Y2HBL1</accession>
<dbReference type="OrthoDB" id="8948150at2759"/>
<sequence length="566" mass="65969">MFNNFAEFRNCIKGHSFSPFWIVVEKNENMLFLNLSLKDDIPSIKYAVSVSIDLMLNASFTRERISKYKKVILPIKVNNLNEIFDILEYFEKGTIVESESYLNDKIHVIESVIKNAEDIFTNKNKFFFEFFLEHLHLLECKPEHYRYSPNILVFASLLFYMSPQAYKFLRNSHYMILPDPSIIRKIGTILKNSPQTEEYTNFLVYSKHAFHSLKDDDLKVFLMIDEIHIKPFLDYKGGSIVGMSYNSSNLATSVQVFMLESLFSPYKDVIHIVPIDTFDASKLFDLMKKIIMGLEEIGFKVMGMVTDNNSINRAAASNFAYPPKLQVKYDHPADKSRPLFYVIDSVHILKCVRNNWLNNHKNGYYFYYPDFDTLNVSTASLCSVRKLYDLKCSSLLKFRYGLTRKALWPTNLERQNVKLALKLFSTNVVHALNELGEKYNLECYEQTAKFINIISTWWDIVNVKTPDKGKFKRNPMCELLTSSPSDKVLMFLKQLVSWVNKWENLDSNNGRLSKETFPALNHTTQAFIEIVNHCTKSFKKEYILLGKIQTDKFESRFGQYRSMAGD</sequence>
<dbReference type="Proteomes" id="UP000499080">
    <property type="component" value="Unassembled WGS sequence"/>
</dbReference>
<dbReference type="Pfam" id="PF12017">
    <property type="entry name" value="Tnp_P_element"/>
    <property type="match status" value="1"/>
</dbReference>
<dbReference type="Pfam" id="PF21787">
    <property type="entry name" value="TNP-like_RNaseH_N"/>
    <property type="match status" value="1"/>
</dbReference>
<evidence type="ECO:0000259" key="3">
    <source>
        <dbReference type="Pfam" id="PF21788"/>
    </source>
</evidence>
<reference evidence="4 5" key="1">
    <citation type="journal article" date="2019" name="Sci. Rep.">
        <title>Orb-weaving spider Araneus ventricosus genome elucidates the spidroin gene catalogue.</title>
        <authorList>
            <person name="Kono N."/>
            <person name="Nakamura H."/>
            <person name="Ohtoshi R."/>
            <person name="Moran D.A.P."/>
            <person name="Shinohara A."/>
            <person name="Yoshida Y."/>
            <person name="Fujiwara M."/>
            <person name="Mori M."/>
            <person name="Tomita M."/>
            <person name="Arakawa K."/>
        </authorList>
    </citation>
    <scope>NUCLEOTIDE SEQUENCE [LARGE SCALE GENOMIC DNA]</scope>
</reference>
<dbReference type="EMBL" id="BGPR01001829">
    <property type="protein sequence ID" value="GBM62683.1"/>
    <property type="molecule type" value="Genomic_DNA"/>
</dbReference>
<name>A0A4Y2HBL1_ARAVE</name>
<gene>
    <name evidence="4" type="ORF">AVEN_257279_1</name>
</gene>
<dbReference type="AlphaFoldDB" id="A0A4Y2HBL1"/>
<dbReference type="InterPro" id="IPR048365">
    <property type="entry name" value="TNP-like_RNaseH_N"/>
</dbReference>
<evidence type="ECO:0000259" key="1">
    <source>
        <dbReference type="Pfam" id="PF12017"/>
    </source>
</evidence>
<dbReference type="Pfam" id="PF21788">
    <property type="entry name" value="TNP-like_GBD"/>
    <property type="match status" value="1"/>
</dbReference>
<dbReference type="InterPro" id="IPR021896">
    <property type="entry name" value="THAP9-like_HTH"/>
</dbReference>
<feature type="domain" description="THAP9-like helix-turn-helix" evidence="1">
    <location>
        <begin position="137"/>
        <end position="185"/>
    </location>
</feature>
<dbReference type="InterPro" id="IPR048366">
    <property type="entry name" value="TNP-like_GBD"/>
</dbReference>
<comment type="caution">
    <text evidence="4">The sequence shown here is derived from an EMBL/GenBank/DDBJ whole genome shotgun (WGS) entry which is preliminary data.</text>
</comment>
<feature type="domain" description="Transposable element P transposase-like GTP-binding insertion" evidence="3">
    <location>
        <begin position="347"/>
        <end position="473"/>
    </location>
</feature>
<organism evidence="4 5">
    <name type="scientific">Araneus ventricosus</name>
    <name type="common">Orbweaver spider</name>
    <name type="synonym">Epeira ventricosa</name>
    <dbReference type="NCBI Taxonomy" id="182803"/>
    <lineage>
        <taxon>Eukaryota</taxon>
        <taxon>Metazoa</taxon>
        <taxon>Ecdysozoa</taxon>
        <taxon>Arthropoda</taxon>
        <taxon>Chelicerata</taxon>
        <taxon>Arachnida</taxon>
        <taxon>Araneae</taxon>
        <taxon>Araneomorphae</taxon>
        <taxon>Entelegynae</taxon>
        <taxon>Araneoidea</taxon>
        <taxon>Araneidae</taxon>
        <taxon>Araneus</taxon>
    </lineage>
</organism>